<dbReference type="STRING" id="5643.A0A060S4Q0"/>
<dbReference type="OMA" id="PEFCEDF"/>
<comment type="caution">
    <text evidence="1">The sequence shown here is derived from an EMBL/GenBank/DDBJ whole genome shotgun (WGS) entry which is preliminary data.</text>
</comment>
<organism evidence="1 2">
    <name type="scientific">Pycnoporus cinnabarinus</name>
    <name type="common">Cinnabar-red polypore</name>
    <name type="synonym">Trametes cinnabarina</name>
    <dbReference type="NCBI Taxonomy" id="5643"/>
    <lineage>
        <taxon>Eukaryota</taxon>
        <taxon>Fungi</taxon>
        <taxon>Dikarya</taxon>
        <taxon>Basidiomycota</taxon>
        <taxon>Agaricomycotina</taxon>
        <taxon>Agaricomycetes</taxon>
        <taxon>Polyporales</taxon>
        <taxon>Polyporaceae</taxon>
        <taxon>Trametes</taxon>
    </lineage>
</organism>
<name>A0A060S4Q0_PYCCI</name>
<evidence type="ECO:0000313" key="2">
    <source>
        <dbReference type="Proteomes" id="UP000029665"/>
    </source>
</evidence>
<dbReference type="AlphaFoldDB" id="A0A060S4Q0"/>
<evidence type="ECO:0008006" key="3">
    <source>
        <dbReference type="Google" id="ProtNLM"/>
    </source>
</evidence>
<reference evidence="1" key="1">
    <citation type="submission" date="2014-01" db="EMBL/GenBank/DDBJ databases">
        <title>The genome of the white-rot fungus Pycnoporus cinnabarinus: a basidiomycete model with a versatile arsenal for lignocellulosic biomass breakdown.</title>
        <authorList>
            <person name="Levasseur A."/>
            <person name="Lomascolo A."/>
            <person name="Ruiz-Duenas F.J."/>
            <person name="Uzan E."/>
            <person name="Piumi F."/>
            <person name="Kues U."/>
            <person name="Ram A.F.J."/>
            <person name="Murat C."/>
            <person name="Haon M."/>
            <person name="Benoit I."/>
            <person name="Arfi Y."/>
            <person name="Chevret D."/>
            <person name="Drula E."/>
            <person name="Kwon M.J."/>
            <person name="Gouret P."/>
            <person name="Lesage-Meessen L."/>
            <person name="Lombard V."/>
            <person name="Mariette J."/>
            <person name="Noirot C."/>
            <person name="Park J."/>
            <person name="Patyshakuliyeva A."/>
            <person name="Wieneger R.A.B."/>
            <person name="Wosten H.A.B."/>
            <person name="Martin F."/>
            <person name="Coutinho P.M."/>
            <person name="de Vries R."/>
            <person name="Martinez A.T."/>
            <person name="Klopp C."/>
            <person name="Pontarotti P."/>
            <person name="Henrissat B."/>
            <person name="Record E."/>
        </authorList>
    </citation>
    <scope>NUCLEOTIDE SEQUENCE [LARGE SCALE GENOMIC DNA]</scope>
    <source>
        <strain evidence="1">BRFM137</strain>
    </source>
</reference>
<protein>
    <recommendedName>
        <fullName evidence="3">Protein kinase domain-containing protein</fullName>
    </recommendedName>
</protein>
<dbReference type="HOGENOM" id="CLU_044121_2_1_1"/>
<evidence type="ECO:0000313" key="1">
    <source>
        <dbReference type="EMBL" id="CDO69422.1"/>
    </source>
</evidence>
<dbReference type="Proteomes" id="UP000029665">
    <property type="component" value="Unassembled WGS sequence"/>
</dbReference>
<dbReference type="SUPFAM" id="SSF56112">
    <property type="entry name" value="Protein kinase-like (PK-like)"/>
    <property type="match status" value="1"/>
</dbReference>
<gene>
    <name evidence="1" type="ORF">BN946_scf184791.g17</name>
</gene>
<dbReference type="InterPro" id="IPR011009">
    <property type="entry name" value="Kinase-like_dom_sf"/>
</dbReference>
<keyword evidence="2" id="KW-1185">Reference proteome</keyword>
<proteinExistence type="predicted"/>
<sequence>MADQKRLPSYIYLPPDAVQRQAKLTADGLYDLLPDEILWRDRYNVLQRKGYQLRPRYHPQWTPSWTGTNLDPEFCEDFVVSNVSSAVQTLRMYAANSALQNPDVLDAVRVSDGSLVAMKTVKTGSQELQISQFLSSLHHPSNHCVPIVDVLEDPLSPSMSIMVMKYLRPWNDPEFTMVGDVIDFVVQMLEHGSSDIASPNVMMDGQVLYPRGHHPVWRNRSPDAIEDLVPLARIDHPVRYFFVDFGLSVRSRPGQSNLVVGDVGRDAEVPELSSTVPYDAFKADIYALGNFFDKELFEKYHRLEFLTALTKPMKQRQPALRPTANDLVASFERIRKSLDPSEFRWRLAPKSEPTYERFFNDTVAVAKNGLSHLRRFVQP</sequence>
<dbReference type="EMBL" id="CCBP010000043">
    <property type="protein sequence ID" value="CDO69422.1"/>
    <property type="molecule type" value="Genomic_DNA"/>
</dbReference>
<dbReference type="OrthoDB" id="5987198at2759"/>
<accession>A0A060S4Q0</accession>